<name>A0A098BUP3_9NOCA</name>
<dbReference type="InterPro" id="IPR019587">
    <property type="entry name" value="Polyketide_cyclase/dehydratase"/>
</dbReference>
<dbReference type="Proteomes" id="UP000042997">
    <property type="component" value="Unassembled WGS sequence"/>
</dbReference>
<dbReference type="Pfam" id="PF10604">
    <property type="entry name" value="Polyketide_cyc2"/>
    <property type="match status" value="1"/>
</dbReference>
<protein>
    <submittedName>
        <fullName evidence="1">Uncharacterized protein</fullName>
    </submittedName>
</protein>
<evidence type="ECO:0000313" key="1">
    <source>
        <dbReference type="EMBL" id="CDZ91436.1"/>
    </source>
</evidence>
<dbReference type="SUPFAM" id="SSF55961">
    <property type="entry name" value="Bet v1-like"/>
    <property type="match status" value="1"/>
</dbReference>
<gene>
    <name evidence="1" type="ORF">RHRU231_830025</name>
</gene>
<sequence length="153" mass="17067">MTDDRRMIHVRHDGVAHVELDTAFAYVADHRTVPEWMYGVTRFEPVGEQVRGVGAVFDACMRIGPAAFTSRLEIVEWEDNHRIVLSSISGFRTRSAWQFDDLGDGDMRLAVDFGYQLPGGPAGRAAGLLIEPLVGTIVRRTENALRDQVVRNA</sequence>
<dbReference type="EMBL" id="CCSD01000098">
    <property type="protein sequence ID" value="CDZ91436.1"/>
    <property type="molecule type" value="Genomic_DNA"/>
</dbReference>
<evidence type="ECO:0000313" key="2">
    <source>
        <dbReference type="Proteomes" id="UP000042997"/>
    </source>
</evidence>
<accession>A0A098BUP3</accession>
<dbReference type="InterPro" id="IPR023393">
    <property type="entry name" value="START-like_dom_sf"/>
</dbReference>
<dbReference type="Gene3D" id="3.30.530.20">
    <property type="match status" value="1"/>
</dbReference>
<dbReference type="AlphaFoldDB" id="A0A098BUP3"/>
<reference evidence="1 2" key="1">
    <citation type="journal article" date="2014" name="Genome Announc.">
        <title>Draft Genome Sequence of Propane- and Butane-Oxidizing Actinobacterium Rhodococcus ruber IEGM 231.</title>
        <authorList>
            <person name="Ivshina I.B."/>
            <person name="Kuyukina M.S."/>
            <person name="Krivoruchko A.V."/>
            <person name="Barbe V."/>
            <person name="Fischer C."/>
        </authorList>
    </citation>
    <scope>NUCLEOTIDE SEQUENCE [LARGE SCALE GENOMIC DNA]</scope>
</reference>
<proteinExistence type="predicted"/>
<organism evidence="1 2">
    <name type="scientific">Rhodococcus ruber</name>
    <dbReference type="NCBI Taxonomy" id="1830"/>
    <lineage>
        <taxon>Bacteria</taxon>
        <taxon>Bacillati</taxon>
        <taxon>Actinomycetota</taxon>
        <taxon>Actinomycetes</taxon>
        <taxon>Mycobacteriales</taxon>
        <taxon>Nocardiaceae</taxon>
        <taxon>Rhodococcus</taxon>
    </lineage>
</organism>
<dbReference type="eggNOG" id="COG5637">
    <property type="taxonomic scope" value="Bacteria"/>
</dbReference>